<feature type="region of interest" description="Disordered" evidence="1">
    <location>
        <begin position="61"/>
        <end position="83"/>
    </location>
</feature>
<feature type="region of interest" description="Disordered" evidence="1">
    <location>
        <begin position="430"/>
        <end position="450"/>
    </location>
</feature>
<accession>A0A7S4VE34</accession>
<feature type="compositionally biased region" description="Basic and acidic residues" evidence="1">
    <location>
        <begin position="177"/>
        <end position="186"/>
    </location>
</feature>
<reference evidence="2" key="1">
    <citation type="submission" date="2021-01" db="EMBL/GenBank/DDBJ databases">
        <authorList>
            <person name="Corre E."/>
            <person name="Pelletier E."/>
            <person name="Niang G."/>
            <person name="Scheremetjew M."/>
            <person name="Finn R."/>
            <person name="Kale V."/>
            <person name="Holt S."/>
            <person name="Cochrane G."/>
            <person name="Meng A."/>
            <person name="Brown T."/>
            <person name="Cohen L."/>
        </authorList>
    </citation>
    <scope>NUCLEOTIDE SEQUENCE</scope>
    <source>
        <strain evidence="2">GSO104</strain>
    </source>
</reference>
<dbReference type="EMBL" id="HBNS01008906">
    <property type="protein sequence ID" value="CAE4592482.1"/>
    <property type="molecule type" value="Transcribed_RNA"/>
</dbReference>
<protein>
    <submittedName>
        <fullName evidence="2">Uncharacterized protein</fullName>
    </submittedName>
</protein>
<feature type="region of interest" description="Disordered" evidence="1">
    <location>
        <begin position="107"/>
        <end position="228"/>
    </location>
</feature>
<gene>
    <name evidence="2" type="ORF">DBRI00130_LOCUS7200</name>
</gene>
<sequence>MSIEIPVHQNDNRKLEDISDTESAAKSALHFQSETPEKLCSVSSLSKSPAVALVESIKESDDIHDDAMDQGGAGGKRSTKNEKEAFLPTIADNTAHFSMDATTVTKDLHNDNKDEPILSFDQHSEKSVSSVLHENNEHGVRDSALLLSKTPGTPTKGEEDSKDNQMKPTIGLGTHPGDTDATKIDTAEQGGTEEDGSAEANHCDCEDTPSSCNDEEVEGSTSKDNKASARVTMPKKMTNSPMRCEEGQTLPIEITSQTSSEEVSKNNTDDVGICNSPESNEQQSKKFKTLSPNTRDFLSETSMRNFDSETYMPSPSRSRTRRIRNSGSLLSLASSESKGFSIASNSPPCSPPDTVAQSFAPLDLSLITCSSLPEIGFPPSVGKEILPSLQYVASVRWRQMVAKWKHGEMLKAMTSRPTSHHFTKEQRIPDFDDTSLSDTSTDESMKRHDHDGDFGGDTFIAEALRWESMLSTKTDNFSGFCPSKFTTDKELPVLSSFLTNLGPLPQCCKKTQAKNQNSFKDHAICIHLWENKDPFESERGEIFEIRQQSGHGRKTRLLTIYTLMRSANSHLSQFTRDVEKIVSFAEEICRRGSQQNISMSTPFTPMSSKPYKPFYLVGTKSPEAIREKAQRKYDGNVMFVKDILRATITLPDEGSLVCALLFLHKICNDEMTDGRRKRNATDRMKIVRIKNLFRSSQLGTMVPSDLPTGYRHVLVNVRFEDGFLAEFQFNLEQMFNILGKEGYMLHKDIIAVQNPFHTEGRNISANTKALDMQQKKVTPISKTNPLLLCNCAEKKLSSTKGDTFKKVLNELYQLKEHRKEKQQGSETMKEKQILKNKSDTRTEETTKKKHEETPIEAGAARKAVVGGNKSINDRMPPKGDIETMAATAPRIKCEEAAPACGIASETAAAARKETVKTKGPQAGGIAAMAAAAARKKSATDYTPPAGGIVAIAAAAARKNSERMDNAPTGGIAAMAAAAARKKSIPEDTPPTGPPAGGIAAMAAAAARKQSETVDNATTGDIAAMAAAAARKKSETVDNATGGGIAAMAAAAAKKKSTFEYVATAGGIAAMAAAAARKKSETEGTSPVDDGPPAGGIAAMAAAAARKKSVSEDVASAGGIAAMAAAAAKKKSTFEYVATAGGIAAMAAAAARKKSVEEEVSPSGGKVAMAAAAARKKSATEDAAPAGGIAAMAAAEARRYSSYGSRKKSAEEEASPAGGIAAMAAAAARKKSETEDVAPEGGISAMAAAAASRKKSAEEEVPIEGGIVVLSGTTETNDTFWGSVKKFSGDISRQSFSQQSRSFNTQTKARHVDLNDISDGKDIVRDMWSNIICSLCEEIKDCSKLDIIDAFIHVASVDISKNPRDIALFMCLQDILNARYSESRDKADLECVRNALKRCLVIADQANSVGMMGWLEYGTSNALDRTMERPLDILAHIGAFHASIGDWVSSVDTLWSLVKRCEFHLPLYHPLTVVSMLDLAAATMEVGKELQAEKLIKRASRCSEEEICN</sequence>
<feature type="region of interest" description="Disordered" evidence="1">
    <location>
        <begin position="818"/>
        <end position="853"/>
    </location>
</feature>
<feature type="compositionally biased region" description="Basic and acidic residues" evidence="1">
    <location>
        <begin position="107"/>
        <end position="126"/>
    </location>
</feature>
<evidence type="ECO:0000256" key="1">
    <source>
        <dbReference type="SAM" id="MobiDB-lite"/>
    </source>
</evidence>
<name>A0A7S4VE34_9STRA</name>
<feature type="compositionally biased region" description="Basic and acidic residues" evidence="1">
    <location>
        <begin position="156"/>
        <end position="165"/>
    </location>
</feature>
<feature type="region of interest" description="Disordered" evidence="1">
    <location>
        <begin position="1"/>
        <end position="27"/>
    </location>
</feature>
<proteinExistence type="predicted"/>
<organism evidence="2">
    <name type="scientific">Ditylum brightwellii</name>
    <dbReference type="NCBI Taxonomy" id="49249"/>
    <lineage>
        <taxon>Eukaryota</taxon>
        <taxon>Sar</taxon>
        <taxon>Stramenopiles</taxon>
        <taxon>Ochrophyta</taxon>
        <taxon>Bacillariophyta</taxon>
        <taxon>Mediophyceae</taxon>
        <taxon>Lithodesmiophycidae</taxon>
        <taxon>Lithodesmiales</taxon>
        <taxon>Lithodesmiaceae</taxon>
        <taxon>Ditylum</taxon>
    </lineage>
</organism>
<feature type="region of interest" description="Disordered" evidence="1">
    <location>
        <begin position="254"/>
        <end position="286"/>
    </location>
</feature>
<evidence type="ECO:0000313" key="2">
    <source>
        <dbReference type="EMBL" id="CAE4592482.1"/>
    </source>
</evidence>